<dbReference type="AlphaFoldDB" id="A0A9P5NJ74"/>
<proteinExistence type="predicted"/>
<evidence type="ECO:0000313" key="1">
    <source>
        <dbReference type="EMBL" id="KAF8897993.1"/>
    </source>
</evidence>
<comment type="caution">
    <text evidence="1">The sequence shown here is derived from an EMBL/GenBank/DDBJ whole genome shotgun (WGS) entry which is preliminary data.</text>
</comment>
<accession>A0A9P5NJ74</accession>
<sequence length="281" mass="32315">MSLVPVLHPKIKRPLVFGWWAYVPLPPLATEAFDISALYPPGRILSIIIGPNMDRVSEAALQLFLSGSSVAPDVECISVIFHPISFNQDRLLLVEQYIDSVAAKEVRILDPASQYEEATITIKFNGGISQTWILAFPADDLNDFLDSDLSSSPSLINLKILPPRSAEKFRKEYNLIFFRLLRALRSTTRLQRLALPIDFMLKDTMESEDIFNALQRQDYLEELQLLSPTVFGIDEDPWRDNFLRQSIDFKTKFMKKLQKLEVPDRFIQKQMMPTENPKWPL</sequence>
<name>A0A9P5NJ74_GYMJU</name>
<evidence type="ECO:0000313" key="2">
    <source>
        <dbReference type="Proteomes" id="UP000724874"/>
    </source>
</evidence>
<dbReference type="EMBL" id="JADNYJ010000056">
    <property type="protein sequence ID" value="KAF8897993.1"/>
    <property type="molecule type" value="Genomic_DNA"/>
</dbReference>
<protein>
    <submittedName>
        <fullName evidence="1">Uncharacterized protein</fullName>
    </submittedName>
</protein>
<reference evidence="1" key="1">
    <citation type="submission" date="2020-11" db="EMBL/GenBank/DDBJ databases">
        <authorList>
            <consortium name="DOE Joint Genome Institute"/>
            <person name="Ahrendt S."/>
            <person name="Riley R."/>
            <person name="Andreopoulos W."/>
            <person name="LaButti K."/>
            <person name="Pangilinan J."/>
            <person name="Ruiz-duenas F.J."/>
            <person name="Barrasa J.M."/>
            <person name="Sanchez-Garcia M."/>
            <person name="Camarero S."/>
            <person name="Miyauchi S."/>
            <person name="Serrano A."/>
            <person name="Linde D."/>
            <person name="Babiker R."/>
            <person name="Drula E."/>
            <person name="Ayuso-Fernandez I."/>
            <person name="Pacheco R."/>
            <person name="Padilla G."/>
            <person name="Ferreira P."/>
            <person name="Barriuso J."/>
            <person name="Kellner H."/>
            <person name="Castanera R."/>
            <person name="Alfaro M."/>
            <person name="Ramirez L."/>
            <person name="Pisabarro A.G."/>
            <person name="Kuo A."/>
            <person name="Tritt A."/>
            <person name="Lipzen A."/>
            <person name="He G."/>
            <person name="Yan M."/>
            <person name="Ng V."/>
            <person name="Cullen D."/>
            <person name="Martin F."/>
            <person name="Rosso M.-N."/>
            <person name="Henrissat B."/>
            <person name="Hibbett D."/>
            <person name="Martinez A.T."/>
            <person name="Grigoriev I.V."/>
        </authorList>
    </citation>
    <scope>NUCLEOTIDE SEQUENCE</scope>
    <source>
        <strain evidence="1">AH 44721</strain>
    </source>
</reference>
<organism evidence="1 2">
    <name type="scientific">Gymnopilus junonius</name>
    <name type="common">Spectacular rustgill mushroom</name>
    <name type="synonym">Gymnopilus spectabilis subsp. junonius</name>
    <dbReference type="NCBI Taxonomy" id="109634"/>
    <lineage>
        <taxon>Eukaryota</taxon>
        <taxon>Fungi</taxon>
        <taxon>Dikarya</taxon>
        <taxon>Basidiomycota</taxon>
        <taxon>Agaricomycotina</taxon>
        <taxon>Agaricomycetes</taxon>
        <taxon>Agaricomycetidae</taxon>
        <taxon>Agaricales</taxon>
        <taxon>Agaricineae</taxon>
        <taxon>Hymenogastraceae</taxon>
        <taxon>Gymnopilus</taxon>
    </lineage>
</organism>
<dbReference type="Proteomes" id="UP000724874">
    <property type="component" value="Unassembled WGS sequence"/>
</dbReference>
<dbReference type="OrthoDB" id="10500869at2759"/>
<keyword evidence="2" id="KW-1185">Reference proteome</keyword>
<gene>
    <name evidence="1" type="ORF">CPB84DRAFT_1847909</name>
</gene>